<evidence type="ECO:0000256" key="1">
    <source>
        <dbReference type="ARBA" id="ARBA00022741"/>
    </source>
</evidence>
<dbReference type="InterPro" id="IPR000432">
    <property type="entry name" value="DNA_mismatch_repair_MutS_C"/>
</dbReference>
<comment type="function">
    <text evidence="4">Has ATPase and non-specific DNA-binding activities.</text>
</comment>
<name>A0ABD5NQP9_9EURY</name>
<organism evidence="8 9">
    <name type="scientific">Halovivax cerinus</name>
    <dbReference type="NCBI Taxonomy" id="1487865"/>
    <lineage>
        <taxon>Archaea</taxon>
        <taxon>Methanobacteriati</taxon>
        <taxon>Methanobacteriota</taxon>
        <taxon>Stenosarchaea group</taxon>
        <taxon>Halobacteria</taxon>
        <taxon>Halobacteriales</taxon>
        <taxon>Natrialbaceae</taxon>
        <taxon>Halovivax</taxon>
    </lineage>
</organism>
<dbReference type="InterPro" id="IPR010994">
    <property type="entry name" value="RuvA_2-like"/>
</dbReference>
<sequence length="707" mass="74807">MELEAIPGVGAKTAESLAELDDPERALRDGDVAELASAPGVTPGRAARIARAAIRAKHDDPGGFLGTDRAREIHRELLSLLQARAVTDYAARRLETFYPSARRSRIEEARAVTASAMEREPTDAVLDALHDVEPVAEPGDVRVRERCLATTDAERYSAARQAFPELSVEIVEDARGLAELARGYATVIALDERFGGIDVEGDVRVRPDALDEPVEIVPERPLAFFSRNRDCLRAAVAVHRESDLDAPCDLDALTSGLDRLDADGAVAGDDELDRLEDALDDLDDVVVAAEDLANAQLKDAIVEQDVTIEGSDLLSLVERGAGADSLLSRELADEYDAAVDAARTHLIEGLALDDAEAEVAARAFPDEATFPVAHEADVVARLREDLQAAMDRRAGERKRDLANTLAGMRADAETLVRQALEIDVELAIARFAADYDCALPVFVDDDAGDPATVGGTEGEAPDGVDAGSAPDIEIVGGRSPVLDEPPDRIDPVDYEIDGVRLLSGVNSGGKTSTLDLVAAVVALAHMGLPVPADSVRLRRFDGLHYHAKTQGTLDAGAFESTVRDFADLATGADGGLVLVDELESITEPGASAKIIAGILEALAERDATAVFVSHLADEIRETAGYDVPVDGIEATGLVNGELQVDRSPVPDHLARSTPELIVEKLATEAGSEGVSDDGTAGSGNPRESADGGSDPADFYDRLLAKFG</sequence>
<comment type="caution">
    <text evidence="8">The sequence shown here is derived from an EMBL/GenBank/DDBJ whole genome shotgun (WGS) entry which is preliminary data.</text>
</comment>
<dbReference type="InterPro" id="IPR045076">
    <property type="entry name" value="MutS"/>
</dbReference>
<dbReference type="InterPro" id="IPR012401">
    <property type="entry name" value="DNA-bd_MutS2_arc"/>
</dbReference>
<feature type="binding site" evidence="4">
    <location>
        <begin position="504"/>
        <end position="511"/>
    </location>
    <ligand>
        <name>ATP</name>
        <dbReference type="ChEBI" id="CHEBI:30616"/>
    </ligand>
</feature>
<comment type="cofactor">
    <cofactor evidence="4">
        <name>a divalent metal cation</name>
        <dbReference type="ChEBI" id="CHEBI:60240"/>
    </cofactor>
</comment>
<evidence type="ECO:0000256" key="5">
    <source>
        <dbReference type="SAM" id="MobiDB-lite"/>
    </source>
</evidence>
<feature type="domain" description="DNA mismatch repair proteins mutS family" evidence="7">
    <location>
        <begin position="497"/>
        <end position="670"/>
    </location>
</feature>
<feature type="region of interest" description="Disordered" evidence="5">
    <location>
        <begin position="450"/>
        <end position="469"/>
    </location>
</feature>
<evidence type="ECO:0000256" key="2">
    <source>
        <dbReference type="ARBA" id="ARBA00022840"/>
    </source>
</evidence>
<protein>
    <recommendedName>
        <fullName evidence="4">DNA-binding protein MutS2</fullName>
    </recommendedName>
</protein>
<dbReference type="Gene3D" id="3.40.50.300">
    <property type="entry name" value="P-loop containing nucleotide triphosphate hydrolases"/>
    <property type="match status" value="1"/>
</dbReference>
<dbReference type="InterPro" id="IPR003583">
    <property type="entry name" value="Hlx-hairpin-Hlx_DNA-bd_motif"/>
</dbReference>
<evidence type="ECO:0000259" key="6">
    <source>
        <dbReference type="SMART" id="SM00278"/>
    </source>
</evidence>
<dbReference type="SUPFAM" id="SSF52540">
    <property type="entry name" value="P-loop containing nucleoside triphosphate hydrolases"/>
    <property type="match status" value="1"/>
</dbReference>
<feature type="domain" description="Helix-hairpin-helix DNA-binding motif class 1" evidence="6">
    <location>
        <begin position="1"/>
        <end position="20"/>
    </location>
</feature>
<dbReference type="Pfam" id="PF14520">
    <property type="entry name" value="HHH_5"/>
    <property type="match status" value="1"/>
</dbReference>
<dbReference type="GO" id="GO:0005524">
    <property type="term" value="F:ATP binding"/>
    <property type="evidence" value="ECO:0007669"/>
    <property type="project" value="UniProtKB-UniRule"/>
</dbReference>
<dbReference type="InterPro" id="IPR027417">
    <property type="entry name" value="P-loop_NTPase"/>
</dbReference>
<dbReference type="Gene3D" id="1.10.150.20">
    <property type="entry name" value="5' to 3' exonuclease, C-terminal subdomain"/>
    <property type="match status" value="1"/>
</dbReference>
<comment type="similarity">
    <text evidence="4">Belongs to the DNA mismatch repair MutS family. Archaeal Muts2 subfamily.</text>
</comment>
<dbReference type="GO" id="GO:0003677">
    <property type="term" value="F:DNA binding"/>
    <property type="evidence" value="ECO:0007669"/>
    <property type="project" value="UniProtKB-UniRule"/>
</dbReference>
<dbReference type="AlphaFoldDB" id="A0ABD5NQP9"/>
<dbReference type="HAMAP" id="MF_00971">
    <property type="entry name" value="MutS2_archaea"/>
    <property type="match status" value="1"/>
</dbReference>
<evidence type="ECO:0000256" key="3">
    <source>
        <dbReference type="ARBA" id="ARBA00023125"/>
    </source>
</evidence>
<dbReference type="GeneID" id="73902575"/>
<keyword evidence="3 4" id="KW-0238">DNA-binding</keyword>
<gene>
    <name evidence="4" type="primary">mutS2</name>
    <name evidence="8" type="ORF">ACFOUR_12355</name>
</gene>
<evidence type="ECO:0000313" key="9">
    <source>
        <dbReference type="Proteomes" id="UP001595846"/>
    </source>
</evidence>
<dbReference type="GO" id="GO:0016787">
    <property type="term" value="F:hydrolase activity"/>
    <property type="evidence" value="ECO:0007669"/>
    <property type="project" value="UniProtKB-KW"/>
</dbReference>
<evidence type="ECO:0000256" key="4">
    <source>
        <dbReference type="HAMAP-Rule" id="MF_00971"/>
    </source>
</evidence>
<dbReference type="Proteomes" id="UP001595846">
    <property type="component" value="Unassembled WGS sequence"/>
</dbReference>
<reference evidence="8 9" key="1">
    <citation type="journal article" date="2019" name="Int. J. Syst. Evol. Microbiol.">
        <title>The Global Catalogue of Microorganisms (GCM) 10K type strain sequencing project: providing services to taxonomists for standard genome sequencing and annotation.</title>
        <authorList>
            <consortium name="The Broad Institute Genomics Platform"/>
            <consortium name="The Broad Institute Genome Sequencing Center for Infectious Disease"/>
            <person name="Wu L."/>
            <person name="Ma J."/>
        </authorList>
    </citation>
    <scope>NUCLEOTIDE SEQUENCE [LARGE SCALE GENOMIC DNA]</scope>
    <source>
        <strain evidence="8 9">IBRC-M 10256</strain>
    </source>
</reference>
<keyword evidence="1 4" id="KW-0547">Nucleotide-binding</keyword>
<evidence type="ECO:0000259" key="7">
    <source>
        <dbReference type="SMART" id="SM00534"/>
    </source>
</evidence>
<dbReference type="RefSeq" id="WP_256533446.1">
    <property type="nucleotide sequence ID" value="NZ_CP101824.1"/>
</dbReference>
<dbReference type="SMART" id="SM00534">
    <property type="entry name" value="MUTSac"/>
    <property type="match status" value="1"/>
</dbReference>
<dbReference type="PANTHER" id="PTHR11361:SF125">
    <property type="entry name" value="DNA-BINDING PROTEIN MUTS2"/>
    <property type="match status" value="1"/>
</dbReference>
<dbReference type="PIRSF" id="PIRSF029254">
    <property type="entry name" value="MutS_C_archaeal"/>
    <property type="match status" value="1"/>
</dbReference>
<feature type="region of interest" description="Disordered" evidence="5">
    <location>
        <begin position="665"/>
        <end position="697"/>
    </location>
</feature>
<keyword evidence="2 4" id="KW-0067">ATP-binding</keyword>
<keyword evidence="9" id="KW-1185">Reference proteome</keyword>
<accession>A0ABD5NQP9</accession>
<dbReference type="SMART" id="SM00278">
    <property type="entry name" value="HhH1"/>
    <property type="match status" value="2"/>
</dbReference>
<keyword evidence="4" id="KW-0378">Hydrolase</keyword>
<dbReference type="EMBL" id="JBHSAQ010000010">
    <property type="protein sequence ID" value="MFC3959157.1"/>
    <property type="molecule type" value="Genomic_DNA"/>
</dbReference>
<dbReference type="SUPFAM" id="SSF47781">
    <property type="entry name" value="RuvA domain 2-like"/>
    <property type="match status" value="1"/>
</dbReference>
<evidence type="ECO:0000313" key="8">
    <source>
        <dbReference type="EMBL" id="MFC3959157.1"/>
    </source>
</evidence>
<proteinExistence type="inferred from homology"/>
<dbReference type="PANTHER" id="PTHR11361">
    <property type="entry name" value="DNA MISMATCH REPAIR PROTEIN MUTS FAMILY MEMBER"/>
    <property type="match status" value="1"/>
</dbReference>
<feature type="domain" description="Helix-hairpin-helix DNA-binding motif class 1" evidence="6">
    <location>
        <begin position="33"/>
        <end position="52"/>
    </location>
</feature>